<dbReference type="Proteomes" id="UP001165366">
    <property type="component" value="Unassembled WGS sequence"/>
</dbReference>
<protein>
    <submittedName>
        <fullName evidence="1">Uncharacterized protein</fullName>
    </submittedName>
</protein>
<dbReference type="EMBL" id="JAKLWS010000011">
    <property type="protein sequence ID" value="MCG2588962.1"/>
    <property type="molecule type" value="Genomic_DNA"/>
</dbReference>
<organism evidence="1 2">
    <name type="scientific">Rhodohalobacter sulfatireducens</name>
    <dbReference type="NCBI Taxonomy" id="2911366"/>
    <lineage>
        <taxon>Bacteria</taxon>
        <taxon>Pseudomonadati</taxon>
        <taxon>Balneolota</taxon>
        <taxon>Balneolia</taxon>
        <taxon>Balneolales</taxon>
        <taxon>Balneolaceae</taxon>
        <taxon>Rhodohalobacter</taxon>
    </lineage>
</organism>
<accession>A0ABS9KDM6</accession>
<dbReference type="RefSeq" id="WP_237854083.1">
    <property type="nucleotide sequence ID" value="NZ_JAKLWS010000011.1"/>
</dbReference>
<evidence type="ECO:0000313" key="1">
    <source>
        <dbReference type="EMBL" id="MCG2588962.1"/>
    </source>
</evidence>
<evidence type="ECO:0000313" key="2">
    <source>
        <dbReference type="Proteomes" id="UP001165366"/>
    </source>
</evidence>
<gene>
    <name evidence="1" type="ORF">L6773_10310</name>
</gene>
<reference evidence="1" key="2">
    <citation type="submission" date="2024-05" db="EMBL/GenBank/DDBJ databases">
        <title>Rhodohalobacter halophilus gen. nov., sp. nov., a moderately halophilic member of the family Balneolaceae.</title>
        <authorList>
            <person name="Xia J."/>
        </authorList>
    </citation>
    <scope>NUCLEOTIDE SEQUENCE</scope>
    <source>
        <strain evidence="1">WB101</strain>
    </source>
</reference>
<comment type="caution">
    <text evidence="1">The sequence shown here is derived from an EMBL/GenBank/DDBJ whole genome shotgun (WGS) entry which is preliminary data.</text>
</comment>
<sequence>MIFLFGTDRFVPADLLFMHVDLSIVPDKYLEFAEKYPIVINGNIKDIRKSTYGTHLLNKKDNWDGPVIVKSDHNCAGIPERTRGGIVGKIHDKVLKAIHRFNNEKSPLAIRTALDYKVYDHLSEVPRIYFHHPGLVIQKFLPEMEDELYCVHTLFFLGDQMSCARLKGEHPIVKDHTVTDIERTVDPHPDILSLREKLQFDYGKFDYVIYKKEPVLLDANKTVGWPPNISNNEDSMVRIKNRAVGLYTYF</sequence>
<name>A0ABS9KDM6_9BACT</name>
<keyword evidence="2" id="KW-1185">Reference proteome</keyword>
<proteinExistence type="predicted"/>
<reference evidence="1" key="1">
    <citation type="submission" date="2022-01" db="EMBL/GenBank/DDBJ databases">
        <authorList>
            <person name="Wang Y."/>
        </authorList>
    </citation>
    <scope>NUCLEOTIDE SEQUENCE</scope>
    <source>
        <strain evidence="1">WB101</strain>
    </source>
</reference>